<dbReference type="EMBL" id="JAIWYP010000003">
    <property type="protein sequence ID" value="KAH3844949.1"/>
    <property type="molecule type" value="Genomic_DNA"/>
</dbReference>
<proteinExistence type="predicted"/>
<reference evidence="2" key="2">
    <citation type="submission" date="2020-11" db="EMBL/GenBank/DDBJ databases">
        <authorList>
            <person name="McCartney M.A."/>
            <person name="Auch B."/>
            <person name="Kono T."/>
            <person name="Mallez S."/>
            <person name="Becker A."/>
            <person name="Gohl D.M."/>
            <person name="Silverstein K.A.T."/>
            <person name="Koren S."/>
            <person name="Bechman K.B."/>
            <person name="Herman A."/>
            <person name="Abrahante J.E."/>
            <person name="Garbe J."/>
        </authorList>
    </citation>
    <scope>NUCLEOTIDE SEQUENCE</scope>
    <source>
        <strain evidence="2">Duluth1</strain>
        <tissue evidence="2">Whole animal</tissue>
    </source>
</reference>
<comment type="caution">
    <text evidence="2">The sequence shown here is derived from an EMBL/GenBank/DDBJ whole genome shotgun (WGS) entry which is preliminary data.</text>
</comment>
<evidence type="ECO:0000313" key="3">
    <source>
        <dbReference type="Proteomes" id="UP000828390"/>
    </source>
</evidence>
<protein>
    <submittedName>
        <fullName evidence="2">Uncharacterized protein</fullName>
    </submittedName>
</protein>
<dbReference type="Proteomes" id="UP000828390">
    <property type="component" value="Unassembled WGS sequence"/>
</dbReference>
<evidence type="ECO:0000256" key="1">
    <source>
        <dbReference type="SAM" id="MobiDB-lite"/>
    </source>
</evidence>
<accession>A0A9D4QVD9</accession>
<name>A0A9D4QVD9_DREPO</name>
<dbReference type="AlphaFoldDB" id="A0A9D4QVD9"/>
<gene>
    <name evidence="2" type="ORF">DPMN_087215</name>
</gene>
<keyword evidence="3" id="KW-1185">Reference proteome</keyword>
<organism evidence="2 3">
    <name type="scientific">Dreissena polymorpha</name>
    <name type="common">Zebra mussel</name>
    <name type="synonym">Mytilus polymorpha</name>
    <dbReference type="NCBI Taxonomy" id="45954"/>
    <lineage>
        <taxon>Eukaryota</taxon>
        <taxon>Metazoa</taxon>
        <taxon>Spiralia</taxon>
        <taxon>Lophotrochozoa</taxon>
        <taxon>Mollusca</taxon>
        <taxon>Bivalvia</taxon>
        <taxon>Autobranchia</taxon>
        <taxon>Heteroconchia</taxon>
        <taxon>Euheterodonta</taxon>
        <taxon>Imparidentia</taxon>
        <taxon>Neoheterodontei</taxon>
        <taxon>Myida</taxon>
        <taxon>Dreissenoidea</taxon>
        <taxon>Dreissenidae</taxon>
        <taxon>Dreissena</taxon>
    </lineage>
</organism>
<sequence length="120" mass="13638">MAEGGSPERTLSSSEASESSPRRSWRARKPVLAPGLTLKKLLTFVDEVLTHNCERRLWPSARELVTQLHIKLSSQTDNELIQQLLVAQYETARAEKRSSFIKDLHLYASLHQADSWLTSH</sequence>
<evidence type="ECO:0000313" key="2">
    <source>
        <dbReference type="EMBL" id="KAH3844949.1"/>
    </source>
</evidence>
<feature type="region of interest" description="Disordered" evidence="1">
    <location>
        <begin position="1"/>
        <end position="27"/>
    </location>
</feature>
<reference evidence="2" key="1">
    <citation type="journal article" date="2019" name="bioRxiv">
        <title>The Genome of the Zebra Mussel, Dreissena polymorpha: A Resource for Invasive Species Research.</title>
        <authorList>
            <person name="McCartney M.A."/>
            <person name="Auch B."/>
            <person name="Kono T."/>
            <person name="Mallez S."/>
            <person name="Zhang Y."/>
            <person name="Obille A."/>
            <person name="Becker A."/>
            <person name="Abrahante J.E."/>
            <person name="Garbe J."/>
            <person name="Badalamenti J.P."/>
            <person name="Herman A."/>
            <person name="Mangelson H."/>
            <person name="Liachko I."/>
            <person name="Sullivan S."/>
            <person name="Sone E.D."/>
            <person name="Koren S."/>
            <person name="Silverstein K.A.T."/>
            <person name="Beckman K.B."/>
            <person name="Gohl D.M."/>
        </authorList>
    </citation>
    <scope>NUCLEOTIDE SEQUENCE</scope>
    <source>
        <strain evidence="2">Duluth1</strain>
        <tissue evidence="2">Whole animal</tissue>
    </source>
</reference>